<feature type="compositionally biased region" description="Basic and acidic residues" evidence="7">
    <location>
        <begin position="161"/>
        <end position="170"/>
    </location>
</feature>
<evidence type="ECO:0000256" key="6">
    <source>
        <dbReference type="PROSITE-ProRule" id="PRU00169"/>
    </source>
</evidence>
<feature type="region of interest" description="Disordered" evidence="7">
    <location>
        <begin position="419"/>
        <end position="444"/>
    </location>
</feature>
<dbReference type="PANTHER" id="PTHR43874:SF87">
    <property type="entry name" value="HTH MYB-TYPE DOMAIN-CONTAINING PROTEIN"/>
    <property type="match status" value="1"/>
</dbReference>
<keyword evidence="10" id="KW-1185">Reference proteome</keyword>
<dbReference type="InterPro" id="IPR011006">
    <property type="entry name" value="CheY-like_superfamily"/>
</dbReference>
<feature type="compositionally biased region" description="Basic and acidic residues" evidence="7">
    <location>
        <begin position="264"/>
        <end position="284"/>
    </location>
</feature>
<dbReference type="SUPFAM" id="SSF52172">
    <property type="entry name" value="CheY-like"/>
    <property type="match status" value="1"/>
</dbReference>
<keyword evidence="4" id="KW-0804">Transcription</keyword>
<evidence type="ECO:0000256" key="3">
    <source>
        <dbReference type="ARBA" id="ARBA00023015"/>
    </source>
</evidence>
<accession>A0ABY9BD03</accession>
<dbReference type="SUPFAM" id="SSF46689">
    <property type="entry name" value="Homeodomain-like"/>
    <property type="match status" value="1"/>
</dbReference>
<keyword evidence="6" id="KW-0597">Phosphoprotein</keyword>
<feature type="compositionally biased region" description="Basic and acidic residues" evidence="7">
    <location>
        <begin position="431"/>
        <end position="442"/>
    </location>
</feature>
<evidence type="ECO:0000256" key="4">
    <source>
        <dbReference type="ARBA" id="ARBA00023163"/>
    </source>
</evidence>
<feature type="modified residue" description="4-aspartylphosphate" evidence="6">
    <location>
        <position position="71"/>
    </location>
</feature>
<evidence type="ECO:0000256" key="1">
    <source>
        <dbReference type="ARBA" id="ARBA00004123"/>
    </source>
</evidence>
<feature type="domain" description="Response regulatory" evidence="8">
    <location>
        <begin position="20"/>
        <end position="136"/>
    </location>
</feature>
<dbReference type="InterPro" id="IPR006447">
    <property type="entry name" value="Myb_dom_plants"/>
</dbReference>
<evidence type="ECO:0000313" key="10">
    <source>
        <dbReference type="Proteomes" id="UP001227230"/>
    </source>
</evidence>
<dbReference type="Gene3D" id="3.40.50.2300">
    <property type="match status" value="1"/>
</dbReference>
<evidence type="ECO:0000256" key="2">
    <source>
        <dbReference type="ARBA" id="ARBA00023012"/>
    </source>
</evidence>
<feature type="compositionally biased region" description="Polar residues" evidence="7">
    <location>
        <begin position="298"/>
        <end position="307"/>
    </location>
</feature>
<dbReference type="InterPro" id="IPR045279">
    <property type="entry name" value="ARR-like"/>
</dbReference>
<name>A0ABY9BD03_VITVI</name>
<dbReference type="EMBL" id="CP126648">
    <property type="protein sequence ID" value="WJZ80417.1"/>
    <property type="molecule type" value="Genomic_DNA"/>
</dbReference>
<dbReference type="InterPro" id="IPR009057">
    <property type="entry name" value="Homeodomain-like_sf"/>
</dbReference>
<comment type="subcellular location">
    <subcellularLocation>
        <location evidence="1">Nucleus</location>
    </subcellularLocation>
</comment>
<dbReference type="PANTHER" id="PTHR43874">
    <property type="entry name" value="TWO-COMPONENT RESPONSE REGULATOR"/>
    <property type="match status" value="1"/>
</dbReference>
<dbReference type="Proteomes" id="UP001227230">
    <property type="component" value="Chromosome 1"/>
</dbReference>
<gene>
    <name evidence="9" type="ORF">VitviT2T_000339</name>
</gene>
<feature type="region of interest" description="Disordered" evidence="7">
    <location>
        <begin position="149"/>
        <end position="186"/>
    </location>
</feature>
<dbReference type="InterPro" id="IPR001789">
    <property type="entry name" value="Sig_transdc_resp-reg_receiver"/>
</dbReference>
<keyword evidence="2" id="KW-0902">Two-component regulatory system</keyword>
<evidence type="ECO:0000313" key="9">
    <source>
        <dbReference type="EMBL" id="WJZ80417.1"/>
    </source>
</evidence>
<organism evidence="9 10">
    <name type="scientific">Vitis vinifera</name>
    <name type="common">Grape</name>
    <dbReference type="NCBI Taxonomy" id="29760"/>
    <lineage>
        <taxon>Eukaryota</taxon>
        <taxon>Viridiplantae</taxon>
        <taxon>Streptophyta</taxon>
        <taxon>Embryophyta</taxon>
        <taxon>Tracheophyta</taxon>
        <taxon>Spermatophyta</taxon>
        <taxon>Magnoliopsida</taxon>
        <taxon>eudicotyledons</taxon>
        <taxon>Gunneridae</taxon>
        <taxon>Pentapetalae</taxon>
        <taxon>rosids</taxon>
        <taxon>Vitales</taxon>
        <taxon>Vitaceae</taxon>
        <taxon>Viteae</taxon>
        <taxon>Vitis</taxon>
    </lineage>
</organism>
<dbReference type="NCBIfam" id="TIGR01557">
    <property type="entry name" value="myb_SHAQKYF"/>
    <property type="match status" value="1"/>
</dbReference>
<keyword evidence="5" id="KW-0539">Nucleus</keyword>
<protein>
    <recommendedName>
        <fullName evidence="8">Response regulatory domain-containing protein</fullName>
    </recommendedName>
</protein>
<feature type="compositionally biased region" description="Polar residues" evidence="7">
    <location>
        <begin position="173"/>
        <end position="183"/>
    </location>
</feature>
<evidence type="ECO:0000259" key="8">
    <source>
        <dbReference type="PROSITE" id="PS50110"/>
    </source>
</evidence>
<dbReference type="PROSITE" id="PS50110">
    <property type="entry name" value="RESPONSE_REGULATORY"/>
    <property type="match status" value="1"/>
</dbReference>
<dbReference type="Gene3D" id="1.10.10.60">
    <property type="entry name" value="Homeodomain-like"/>
    <property type="match status" value="1"/>
</dbReference>
<dbReference type="SMART" id="SM00448">
    <property type="entry name" value="REC"/>
    <property type="match status" value="1"/>
</dbReference>
<evidence type="ECO:0000256" key="7">
    <source>
        <dbReference type="SAM" id="MobiDB-lite"/>
    </source>
</evidence>
<proteinExistence type="predicted"/>
<keyword evidence="3" id="KW-0805">Transcription regulation</keyword>
<feature type="region of interest" description="Disordered" evidence="7">
    <location>
        <begin position="253"/>
        <end position="307"/>
    </location>
</feature>
<sequence>MEENRDPLARRVPSFAQGKRILLVDRDASSLTYISSVLESHSYKVTTIELESVAMSMFAENKDEFDAVMVDMNMKDMTSLEFVRRILLTKNYTPIILMSSMGNEAVVSQALIDGACHFLEKPIPNDQLLQIWQHVHRVKKLSEVEQDVGRGSSTGIGEGATIKEKGEKGIAHTNDTSQEGTASRTKRCTDIQIREEGNDCRPATGVELQGIDPKGKNKKVEGEVGLVGLETRDFKLPIGLTMDGIDQLRMEAKEKRGCSKRKRPSIDDGEKGKYQRNECSENSHSKGKSPSGEVGSERNLNSCTSEAKQSTCRTTDLTIKLTSSIRELGEEWANPKAIQDTMNGPNLTQCQISSHLQRHKSNKTQVQSMSDSREDATTPLLSSGNATAFNISSRTGASQSQEQQGLVGIEAKFSLELKMGDGRRPGSSQISEREPFPGEKGKAPPQNFPTKYGWQNPIPFNSSSHRQNLVPGTNSFAYAPNTNVPTGTITGEAMPPLAHGARSANPAIANDLRTGHVSSDEGELECLTAWLRNSSNEDDPHIQPFDGSYK</sequence>
<dbReference type="Pfam" id="PF00072">
    <property type="entry name" value="Response_reg"/>
    <property type="match status" value="1"/>
</dbReference>
<evidence type="ECO:0000256" key="5">
    <source>
        <dbReference type="ARBA" id="ARBA00023242"/>
    </source>
</evidence>
<feature type="region of interest" description="Disordered" evidence="7">
    <location>
        <begin position="355"/>
        <end position="383"/>
    </location>
</feature>
<reference evidence="9 10" key="1">
    <citation type="journal article" date="2023" name="Hortic Res">
        <title>The complete reference genome for grapevine (Vitis vinifera L.) genetics and breeding.</title>
        <authorList>
            <person name="Shi X."/>
            <person name="Cao S."/>
            <person name="Wang X."/>
            <person name="Huang S."/>
            <person name="Wang Y."/>
            <person name="Liu Z."/>
            <person name="Liu W."/>
            <person name="Leng X."/>
            <person name="Peng Y."/>
            <person name="Wang N."/>
            <person name="Wang Y."/>
            <person name="Ma Z."/>
            <person name="Xu X."/>
            <person name="Zhang F."/>
            <person name="Xue H."/>
            <person name="Zhong H."/>
            <person name="Wang Y."/>
            <person name="Zhang K."/>
            <person name="Velt A."/>
            <person name="Avia K."/>
            <person name="Holtgrawe D."/>
            <person name="Grimplet J."/>
            <person name="Matus J.T."/>
            <person name="Ware D."/>
            <person name="Wu X."/>
            <person name="Wang H."/>
            <person name="Liu C."/>
            <person name="Fang Y."/>
            <person name="Rustenholz C."/>
            <person name="Cheng Z."/>
            <person name="Xiao H."/>
            <person name="Zhou Y."/>
        </authorList>
    </citation>
    <scope>NUCLEOTIDE SEQUENCE [LARGE SCALE GENOMIC DNA]</scope>
    <source>
        <strain evidence="10">cv. Pinot noir / PN40024</strain>
        <tissue evidence="9">Leaf</tissue>
    </source>
</reference>